<dbReference type="Proteomes" id="UP000095463">
    <property type="component" value="Unassembled WGS sequence"/>
</dbReference>
<proteinExistence type="predicted"/>
<protein>
    <recommendedName>
        <fullName evidence="3">DUF1365 domain-containing protein</fullName>
    </recommendedName>
</protein>
<dbReference type="AlphaFoldDB" id="A0A1E5XU26"/>
<sequence length="264" mass="29763">MRSALYRGEVAHSRLRPKRHSLGYKVFCLLLDLDELEALNGRFPLLGIERGGLFSFRQSDHGDGQTSLKAWAAARLAEAGIGYDGGRVELLCYPRLLGFVFNPLSVYFCHQRDGRLAGILYEVHNTHGERHTYALPASGDERVVRHAASKQFFVSPFMPMECTYRFRITAPRERVGISILEDDAEGLLLTASFTGRREELSNRALWRAFAGYPLMTLKVVLGIHWEALKLIAKGVPIFHWSPARQRIASGTVPVSDRRVPEQVE</sequence>
<dbReference type="OrthoDB" id="9778801at2"/>
<dbReference type="RefSeq" id="WP_069908777.1">
    <property type="nucleotide sequence ID" value="NZ_LAJE02000095.1"/>
</dbReference>
<comment type="caution">
    <text evidence="1">The sequence shown here is derived from an EMBL/GenBank/DDBJ whole genome shotgun (WGS) entry which is preliminary data.</text>
</comment>
<accession>A0A1E5XU26</accession>
<keyword evidence="2" id="KW-1185">Reference proteome</keyword>
<evidence type="ECO:0008006" key="3">
    <source>
        <dbReference type="Google" id="ProtNLM"/>
    </source>
</evidence>
<dbReference type="PANTHER" id="PTHR33973">
    <property type="entry name" value="OS07G0153300 PROTEIN"/>
    <property type="match status" value="1"/>
</dbReference>
<dbReference type="EMBL" id="LAJE02000095">
    <property type="protein sequence ID" value="OEO32066.1"/>
    <property type="molecule type" value="Genomic_DNA"/>
</dbReference>
<evidence type="ECO:0000313" key="2">
    <source>
        <dbReference type="Proteomes" id="UP000095463"/>
    </source>
</evidence>
<dbReference type="InterPro" id="IPR010775">
    <property type="entry name" value="DUF1365"/>
</dbReference>
<evidence type="ECO:0000313" key="1">
    <source>
        <dbReference type="EMBL" id="OEO32066.1"/>
    </source>
</evidence>
<organism evidence="1 2">
    <name type="scientific">Devosia insulae DS-56</name>
    <dbReference type="NCBI Taxonomy" id="1116389"/>
    <lineage>
        <taxon>Bacteria</taxon>
        <taxon>Pseudomonadati</taxon>
        <taxon>Pseudomonadota</taxon>
        <taxon>Alphaproteobacteria</taxon>
        <taxon>Hyphomicrobiales</taxon>
        <taxon>Devosiaceae</taxon>
        <taxon>Devosia</taxon>
    </lineage>
</organism>
<gene>
    <name evidence="1" type="ORF">VW23_013315</name>
</gene>
<dbReference type="PANTHER" id="PTHR33973:SF4">
    <property type="entry name" value="OS07G0153300 PROTEIN"/>
    <property type="match status" value="1"/>
</dbReference>
<dbReference type="Pfam" id="PF07103">
    <property type="entry name" value="DUF1365"/>
    <property type="match status" value="1"/>
</dbReference>
<name>A0A1E5XU26_9HYPH</name>
<reference evidence="1 2" key="1">
    <citation type="journal article" date="2015" name="Genome Announc.">
        <title>Genome Assemblies of Three Soil-Associated Devosia species: D. insulae, D. limi, and D. soli.</title>
        <authorList>
            <person name="Hassan Y.I."/>
            <person name="Lepp D."/>
            <person name="Zhou T."/>
        </authorList>
    </citation>
    <scope>NUCLEOTIDE SEQUENCE [LARGE SCALE GENOMIC DNA]</scope>
    <source>
        <strain evidence="1 2">DS-56</strain>
    </source>
</reference>